<dbReference type="EMBL" id="CP093349">
    <property type="protein sequence ID" value="WOH10193.1"/>
    <property type="molecule type" value="Genomic_DNA"/>
</dbReference>
<sequence length="66" mass="6953">MEYDATASAGSLQDGVCAEPIRARRMSSGEDSAAVAAALKKAKTATASGEEAEKEAVKVRKQKRRL</sequence>
<evidence type="ECO:0000313" key="2">
    <source>
        <dbReference type="Proteomes" id="UP000077755"/>
    </source>
</evidence>
<accession>A0A161X888</accession>
<name>A0A161X888_DAUCS</name>
<protein>
    <submittedName>
        <fullName evidence="1">Uncharacterized protein</fullName>
    </submittedName>
</protein>
<evidence type="ECO:0000313" key="1">
    <source>
        <dbReference type="EMBL" id="WOH10193.1"/>
    </source>
</evidence>
<gene>
    <name evidence="1" type="ORF">DCAR_0729656</name>
</gene>
<reference evidence="1" key="2">
    <citation type="submission" date="2022-03" db="EMBL/GenBank/DDBJ databases">
        <title>Draft title - Genomic analysis of global carrot germplasm unveils the trajectory of domestication and the origin of high carotenoid orange carrot.</title>
        <authorList>
            <person name="Iorizzo M."/>
            <person name="Ellison S."/>
            <person name="Senalik D."/>
            <person name="Macko-Podgorni A."/>
            <person name="Grzebelus D."/>
            <person name="Bostan H."/>
            <person name="Rolling W."/>
            <person name="Curaba J."/>
            <person name="Simon P."/>
        </authorList>
    </citation>
    <scope>NUCLEOTIDE SEQUENCE</scope>
    <source>
        <tissue evidence="1">Leaf</tissue>
    </source>
</reference>
<dbReference type="Gramene" id="KZM88729">
    <property type="protein sequence ID" value="KZM88729"/>
    <property type="gene ID" value="DCAR_025804"/>
</dbReference>
<dbReference type="AlphaFoldDB" id="A0A161X888"/>
<dbReference type="Gramene" id="KZM88733">
    <property type="protein sequence ID" value="KZM88733"/>
    <property type="gene ID" value="DCAR_025808"/>
</dbReference>
<organism evidence="1 2">
    <name type="scientific">Daucus carota subsp. sativus</name>
    <name type="common">Carrot</name>
    <dbReference type="NCBI Taxonomy" id="79200"/>
    <lineage>
        <taxon>Eukaryota</taxon>
        <taxon>Viridiplantae</taxon>
        <taxon>Streptophyta</taxon>
        <taxon>Embryophyta</taxon>
        <taxon>Tracheophyta</taxon>
        <taxon>Spermatophyta</taxon>
        <taxon>Magnoliopsida</taxon>
        <taxon>eudicotyledons</taxon>
        <taxon>Gunneridae</taxon>
        <taxon>Pentapetalae</taxon>
        <taxon>asterids</taxon>
        <taxon>campanulids</taxon>
        <taxon>Apiales</taxon>
        <taxon>Apiaceae</taxon>
        <taxon>Apioideae</taxon>
        <taxon>Scandiceae</taxon>
        <taxon>Daucinae</taxon>
        <taxon>Daucus</taxon>
        <taxon>Daucus sect. Daucus</taxon>
    </lineage>
</organism>
<proteinExistence type="predicted"/>
<reference evidence="1" key="1">
    <citation type="journal article" date="2016" name="Nat. Genet.">
        <title>A high-quality carrot genome assembly provides new insights into carotenoid accumulation and asterid genome evolution.</title>
        <authorList>
            <person name="Iorizzo M."/>
            <person name="Ellison S."/>
            <person name="Senalik D."/>
            <person name="Zeng P."/>
            <person name="Satapoomin P."/>
            <person name="Huang J."/>
            <person name="Bowman M."/>
            <person name="Iovene M."/>
            <person name="Sanseverino W."/>
            <person name="Cavagnaro P."/>
            <person name="Yildiz M."/>
            <person name="Macko-Podgorni A."/>
            <person name="Moranska E."/>
            <person name="Grzebelus E."/>
            <person name="Grzebelus D."/>
            <person name="Ashrafi H."/>
            <person name="Zheng Z."/>
            <person name="Cheng S."/>
            <person name="Spooner D."/>
            <person name="Van Deynze A."/>
            <person name="Simon P."/>
        </authorList>
    </citation>
    <scope>NUCLEOTIDE SEQUENCE</scope>
    <source>
        <tissue evidence="1">Leaf</tissue>
    </source>
</reference>
<keyword evidence="2" id="KW-1185">Reference proteome</keyword>
<dbReference type="Proteomes" id="UP000077755">
    <property type="component" value="Chromosome 7"/>
</dbReference>